<dbReference type="Proteomes" id="UP001196379">
    <property type="component" value="Unassembled WGS sequence"/>
</dbReference>
<accession>A0A949T3R0</accession>
<reference evidence="4 6" key="1">
    <citation type="journal article" date="2021" name="Mol. Ecol.">
        <title>Polar bear-adapted Ursidibacter maritimus are remarkably conserved after generations in captivity.</title>
        <authorList>
            <person name="Espinosa-Gongora C."/>
            <person name="Hansen M.J."/>
            <person name="Bertelsen M.F."/>
            <person name="Bojesen A.M."/>
        </authorList>
    </citation>
    <scope>NUCLEOTIDE SEQUENCE</scope>
    <source>
        <strain evidence="4">Pb43105x</strain>
        <strain evidence="3 6">Pb43106</strain>
    </source>
</reference>
<keyword evidence="6" id="KW-1185">Reference proteome</keyword>
<protein>
    <submittedName>
        <fullName evidence="4">Integrating conjugative element protein</fullName>
    </submittedName>
</protein>
<gene>
    <name evidence="3" type="ORF">HT657_02615</name>
    <name evidence="4" type="ORF">HT672_02480</name>
</gene>
<dbReference type="AlphaFoldDB" id="A0A949T3R0"/>
<feature type="chain" id="PRO_5037796827" evidence="2">
    <location>
        <begin position="26"/>
        <end position="656"/>
    </location>
</feature>
<dbReference type="Proteomes" id="UP000732858">
    <property type="component" value="Unassembled WGS sequence"/>
</dbReference>
<evidence type="ECO:0000313" key="3">
    <source>
        <dbReference type="EMBL" id="MBV6531049.1"/>
    </source>
</evidence>
<organism evidence="4 5">
    <name type="scientific">Ursidibacter maritimus</name>
    <dbReference type="NCBI Taxonomy" id="1331689"/>
    <lineage>
        <taxon>Bacteria</taxon>
        <taxon>Pseudomonadati</taxon>
        <taxon>Pseudomonadota</taxon>
        <taxon>Gammaproteobacteria</taxon>
        <taxon>Pasteurellales</taxon>
        <taxon>Pasteurellaceae</taxon>
        <taxon>Ursidibacter</taxon>
    </lineage>
</organism>
<evidence type="ECO:0000313" key="5">
    <source>
        <dbReference type="Proteomes" id="UP000732858"/>
    </source>
</evidence>
<comment type="caution">
    <text evidence="4">The sequence shown here is derived from an EMBL/GenBank/DDBJ whole genome shotgun (WGS) entry which is preliminary data.</text>
</comment>
<feature type="signal peptide" evidence="2">
    <location>
        <begin position="1"/>
        <end position="25"/>
    </location>
</feature>
<evidence type="ECO:0000256" key="1">
    <source>
        <dbReference type="SAM" id="Coils"/>
    </source>
</evidence>
<dbReference type="GeneID" id="65548364"/>
<dbReference type="InterPro" id="IPR021204">
    <property type="entry name" value="Integr_conj_element_PFL4711"/>
</dbReference>
<dbReference type="NCBIfam" id="TIGR03755">
    <property type="entry name" value="conj_TIGR03755"/>
    <property type="match status" value="1"/>
</dbReference>
<dbReference type="EMBL" id="JABULY010000001">
    <property type="protein sequence ID" value="MBV6531049.1"/>
    <property type="molecule type" value="Genomic_DNA"/>
</dbReference>
<evidence type="ECO:0000313" key="6">
    <source>
        <dbReference type="Proteomes" id="UP001196379"/>
    </source>
</evidence>
<sequence>MKLKTKLHTLTVCLTIGFACTYSQANTDYVQGTVLSDKVFYQIGGGSAVMPPPSRRRPNELALGFGWKSNLTCGNFDIKTTVKNQLNGITEGFKDLYSNVIQSATGAVASLPAMIIQRANPQLYDLLSNGMYQAKLDFDSLKTSCEEMSEKLADYVMDSKWAKAAGLENYKDITANEPDAKKAKKQLEKEQGEKGITWIGGEKHGGKGQKPIEILKDVISAGFNMSVGRKATEKSAITQCDGRLCTEWTSPEDAAEYGRKILGDRTLTTCDDCGAPTKSQPGTGLAPEIESRTIEKMKKLEETLNANTITAEQLNSLSTSTIAVTRGLIESLRESPDATILGARLAQELAISHELEKALVLRRVILVGMKEPNVASNEEAQKDLEVSLKRLDQEIEQIRMEMDLQKFISTNTAIAIINNRVSEQQQVLDSNASDNGKLLGHLSELAGSDALDNSNQGGFSAKDTYIYLPIPESSGGLGHLNGKYSVGNNISNTSSNTNLSPSLQKFQSKDAYADGRATIYRTSDGKLVKREGGTLAWRNNNPGNIRMSDWAKANGAIGVGPSGFAIFPTPEIGKQAIVNLLKEGKYYRNNTIEGAISRYAPPSENNTAAYISFVTNKLGLPASTKMSSLTDNQRAVIVDAITKKEGWKEGTTTNIN</sequence>
<name>A0A949T3R0_9PAST</name>
<evidence type="ECO:0000313" key="4">
    <source>
        <dbReference type="EMBL" id="MBV6546167.1"/>
    </source>
</evidence>
<dbReference type="RefSeq" id="WP_157402554.1">
    <property type="nucleotide sequence ID" value="NZ_JABULY010000001.1"/>
</dbReference>
<feature type="coiled-coil region" evidence="1">
    <location>
        <begin position="374"/>
        <end position="401"/>
    </location>
</feature>
<dbReference type="EMBL" id="JABUMC010000003">
    <property type="protein sequence ID" value="MBV6546167.1"/>
    <property type="molecule type" value="Genomic_DNA"/>
</dbReference>
<keyword evidence="1" id="KW-0175">Coiled coil</keyword>
<keyword evidence="2" id="KW-0732">Signal</keyword>
<evidence type="ECO:0000256" key="2">
    <source>
        <dbReference type="SAM" id="SignalP"/>
    </source>
</evidence>
<dbReference type="OrthoDB" id="8553954at2"/>
<dbReference type="PROSITE" id="PS51257">
    <property type="entry name" value="PROKAR_LIPOPROTEIN"/>
    <property type="match status" value="1"/>
</dbReference>
<proteinExistence type="predicted"/>